<protein>
    <recommendedName>
        <fullName evidence="1">non-specific serine/threonine protein kinase</fullName>
        <ecNumber evidence="1">2.7.11.1</ecNumber>
    </recommendedName>
</protein>
<dbReference type="PANTHER" id="PTHR47634">
    <property type="entry name" value="PROTEIN KINASE DOMAIN-CONTAINING PROTEIN-RELATED"/>
    <property type="match status" value="1"/>
</dbReference>
<evidence type="ECO:0000256" key="1">
    <source>
        <dbReference type="ARBA" id="ARBA00012513"/>
    </source>
</evidence>
<evidence type="ECO:0000256" key="5">
    <source>
        <dbReference type="ARBA" id="ARBA00022777"/>
    </source>
</evidence>
<dbReference type="EC" id="2.7.11.1" evidence="1"/>
<reference evidence="11 12" key="1">
    <citation type="journal article" date="2024" name="J. Plant Pathol.">
        <title>Sequence and assembly of the genome of Seiridium unicorne, isolate CBS 538.82, causal agent of cypress canker disease.</title>
        <authorList>
            <person name="Scali E."/>
            <person name="Rocca G.D."/>
            <person name="Danti R."/>
            <person name="Garbelotto M."/>
            <person name="Barberini S."/>
            <person name="Baroncelli R."/>
            <person name="Emiliani G."/>
        </authorList>
    </citation>
    <scope>NUCLEOTIDE SEQUENCE [LARGE SCALE GENOMIC DNA]</scope>
    <source>
        <strain evidence="11 12">BM-138-508</strain>
    </source>
</reference>
<proteinExistence type="predicted"/>
<gene>
    <name evidence="11" type="ORF">SUNI508_13373</name>
</gene>
<evidence type="ECO:0000313" key="12">
    <source>
        <dbReference type="Proteomes" id="UP001408356"/>
    </source>
</evidence>
<feature type="region of interest" description="Disordered" evidence="9">
    <location>
        <begin position="295"/>
        <end position="317"/>
    </location>
</feature>
<feature type="domain" description="Protein kinase" evidence="10">
    <location>
        <begin position="38"/>
        <end position="520"/>
    </location>
</feature>
<evidence type="ECO:0000256" key="9">
    <source>
        <dbReference type="SAM" id="MobiDB-lite"/>
    </source>
</evidence>
<evidence type="ECO:0000259" key="10">
    <source>
        <dbReference type="PROSITE" id="PS50011"/>
    </source>
</evidence>
<feature type="region of interest" description="Disordered" evidence="9">
    <location>
        <begin position="208"/>
        <end position="256"/>
    </location>
</feature>
<evidence type="ECO:0000256" key="8">
    <source>
        <dbReference type="ARBA" id="ARBA00048679"/>
    </source>
</evidence>
<dbReference type="InterPro" id="IPR011009">
    <property type="entry name" value="Kinase-like_dom_sf"/>
</dbReference>
<dbReference type="InterPro" id="IPR000719">
    <property type="entry name" value="Prot_kinase_dom"/>
</dbReference>
<feature type="compositionally biased region" description="Basic and acidic residues" evidence="9">
    <location>
        <begin position="210"/>
        <end position="221"/>
    </location>
</feature>
<dbReference type="PROSITE" id="PS50011">
    <property type="entry name" value="PROTEIN_KINASE_DOM"/>
    <property type="match status" value="1"/>
</dbReference>
<feature type="compositionally biased region" description="Acidic residues" evidence="9">
    <location>
        <begin position="241"/>
        <end position="252"/>
    </location>
</feature>
<dbReference type="InterPro" id="IPR051334">
    <property type="entry name" value="SRPK"/>
</dbReference>
<keyword evidence="2" id="KW-0723">Serine/threonine-protein kinase</keyword>
<dbReference type="EMBL" id="JARVKF010000029">
    <property type="protein sequence ID" value="KAK9424851.1"/>
    <property type="molecule type" value="Genomic_DNA"/>
</dbReference>
<name>A0ABR2VDJ0_9PEZI</name>
<evidence type="ECO:0000256" key="3">
    <source>
        <dbReference type="ARBA" id="ARBA00022679"/>
    </source>
</evidence>
<dbReference type="SUPFAM" id="SSF56112">
    <property type="entry name" value="Protein kinase-like (PK-like)"/>
    <property type="match status" value="1"/>
</dbReference>
<keyword evidence="3" id="KW-0808">Transferase</keyword>
<feature type="compositionally biased region" description="Basic and acidic residues" evidence="9">
    <location>
        <begin position="296"/>
        <end position="309"/>
    </location>
</feature>
<comment type="catalytic activity">
    <reaction evidence="8">
        <text>L-seryl-[protein] + ATP = O-phospho-L-seryl-[protein] + ADP + H(+)</text>
        <dbReference type="Rhea" id="RHEA:17989"/>
        <dbReference type="Rhea" id="RHEA-COMP:9863"/>
        <dbReference type="Rhea" id="RHEA-COMP:11604"/>
        <dbReference type="ChEBI" id="CHEBI:15378"/>
        <dbReference type="ChEBI" id="CHEBI:29999"/>
        <dbReference type="ChEBI" id="CHEBI:30616"/>
        <dbReference type="ChEBI" id="CHEBI:83421"/>
        <dbReference type="ChEBI" id="CHEBI:456216"/>
        <dbReference type="EC" id="2.7.11.1"/>
    </reaction>
</comment>
<comment type="caution">
    <text evidence="11">The sequence shown here is derived from an EMBL/GenBank/DDBJ whole genome shotgun (WGS) entry which is preliminary data.</text>
</comment>
<dbReference type="Gene3D" id="1.10.510.10">
    <property type="entry name" value="Transferase(Phosphotransferase) domain 1"/>
    <property type="match status" value="1"/>
</dbReference>
<dbReference type="Proteomes" id="UP001408356">
    <property type="component" value="Unassembled WGS sequence"/>
</dbReference>
<dbReference type="PANTHER" id="PTHR47634:SF9">
    <property type="entry name" value="PROTEIN KINASE DOMAIN-CONTAINING PROTEIN-RELATED"/>
    <property type="match status" value="1"/>
</dbReference>
<evidence type="ECO:0000256" key="7">
    <source>
        <dbReference type="ARBA" id="ARBA00047899"/>
    </source>
</evidence>
<evidence type="ECO:0000256" key="4">
    <source>
        <dbReference type="ARBA" id="ARBA00022741"/>
    </source>
</evidence>
<keyword evidence="5" id="KW-0418">Kinase</keyword>
<evidence type="ECO:0000313" key="11">
    <source>
        <dbReference type="EMBL" id="KAK9424851.1"/>
    </source>
</evidence>
<accession>A0ABR2VDJ0</accession>
<dbReference type="Gene3D" id="3.30.200.20">
    <property type="entry name" value="Phosphorylase Kinase, domain 1"/>
    <property type="match status" value="1"/>
</dbReference>
<keyword evidence="12" id="KW-1185">Reference proteome</keyword>
<evidence type="ECO:0000256" key="2">
    <source>
        <dbReference type="ARBA" id="ARBA00022527"/>
    </source>
</evidence>
<organism evidence="11 12">
    <name type="scientific">Seiridium unicorne</name>
    <dbReference type="NCBI Taxonomy" id="138068"/>
    <lineage>
        <taxon>Eukaryota</taxon>
        <taxon>Fungi</taxon>
        <taxon>Dikarya</taxon>
        <taxon>Ascomycota</taxon>
        <taxon>Pezizomycotina</taxon>
        <taxon>Sordariomycetes</taxon>
        <taxon>Xylariomycetidae</taxon>
        <taxon>Amphisphaeriales</taxon>
        <taxon>Sporocadaceae</taxon>
        <taxon>Seiridium</taxon>
    </lineage>
</organism>
<dbReference type="SMART" id="SM00220">
    <property type="entry name" value="S_TKc"/>
    <property type="match status" value="1"/>
</dbReference>
<keyword evidence="4" id="KW-0547">Nucleotide-binding</keyword>
<sequence length="528" mass="60275">MADEQKYLNNRYMGESLGAYAPGGFHPVYLGDVFKSRYIVFRKLGTGSQSTVWLARDKDAPTRRFVAIKVLTAKSSPAVQKLVASLQLLDHPGENYVELPLDSFALHGPNGDHVCMVLEPLGNTLIELVDEAYNVRAERNELSSGEPSPSPGDPWSVVFAKRVCWQMLQGLHFMHERRIAHRDIRPSNNCFALAYDLSALSENEIQKSVWPDEKTEDEKQAQAESTGRSEFPDAESSGNDSDSDDCSDDDDPPSQLEIDMKECKRRSAEQWQACDRGDPNAESHSDEWNKANFYNSRDDIELPQRKDGKPLGPGEIRYTVGPTPLTMRFDLERVTHPEQPFRIVLTDTGFACSFEECEKRRGPTLSDYMPPEDLLRIPATYKADIFSLGLWCWEVVMLRTLVEHQLQRDDPEYIKVRNRLLHSLSKRIGPIPATLSAQWPDANKWVDAEGNAVDIHEQEEYDYGDDPYPQGDIWQQAKERKPQDMPNEDMEAFVRLILKMLQWQPELRPSTSELLQDEWFHDISGISK</sequence>
<evidence type="ECO:0000256" key="6">
    <source>
        <dbReference type="ARBA" id="ARBA00022840"/>
    </source>
</evidence>
<keyword evidence="6" id="KW-0067">ATP-binding</keyword>
<dbReference type="Pfam" id="PF00069">
    <property type="entry name" value="Pkinase"/>
    <property type="match status" value="2"/>
</dbReference>
<comment type="catalytic activity">
    <reaction evidence="7">
        <text>L-threonyl-[protein] + ATP = O-phospho-L-threonyl-[protein] + ADP + H(+)</text>
        <dbReference type="Rhea" id="RHEA:46608"/>
        <dbReference type="Rhea" id="RHEA-COMP:11060"/>
        <dbReference type="Rhea" id="RHEA-COMP:11605"/>
        <dbReference type="ChEBI" id="CHEBI:15378"/>
        <dbReference type="ChEBI" id="CHEBI:30013"/>
        <dbReference type="ChEBI" id="CHEBI:30616"/>
        <dbReference type="ChEBI" id="CHEBI:61977"/>
        <dbReference type="ChEBI" id="CHEBI:456216"/>
        <dbReference type="EC" id="2.7.11.1"/>
    </reaction>
</comment>